<feature type="transmembrane region" description="Helical" evidence="5">
    <location>
        <begin position="14"/>
        <end position="34"/>
    </location>
</feature>
<name>A0A4R9HZP3_9LEPT</name>
<proteinExistence type="predicted"/>
<evidence type="ECO:0000256" key="3">
    <source>
        <dbReference type="ARBA" id="ARBA00022989"/>
    </source>
</evidence>
<dbReference type="AlphaFoldDB" id="A0A4R9HZP3"/>
<dbReference type="EMBL" id="RQFK01000033">
    <property type="protein sequence ID" value="TGK78325.1"/>
    <property type="molecule type" value="Genomic_DNA"/>
</dbReference>
<dbReference type="InterPro" id="IPR009908">
    <property type="entry name" value="Methylamine_util_MauE"/>
</dbReference>
<evidence type="ECO:0000256" key="5">
    <source>
        <dbReference type="SAM" id="Phobius"/>
    </source>
</evidence>
<dbReference type="GO" id="GO:0030416">
    <property type="term" value="P:methylamine metabolic process"/>
    <property type="evidence" value="ECO:0007669"/>
    <property type="project" value="InterPro"/>
</dbReference>
<evidence type="ECO:0000313" key="8">
    <source>
        <dbReference type="Proteomes" id="UP000298009"/>
    </source>
</evidence>
<dbReference type="Pfam" id="PF07291">
    <property type="entry name" value="MauE"/>
    <property type="match status" value="1"/>
</dbReference>
<dbReference type="RefSeq" id="WP_135602893.1">
    <property type="nucleotide sequence ID" value="NZ_RQFK01000033.1"/>
</dbReference>
<gene>
    <name evidence="7" type="ORF">EHQ24_17380</name>
</gene>
<evidence type="ECO:0000259" key="6">
    <source>
        <dbReference type="Pfam" id="PF07291"/>
    </source>
</evidence>
<protein>
    <submittedName>
        <fullName evidence="7">DoxX family membrane protein</fullName>
    </submittedName>
</protein>
<feature type="transmembrane region" description="Helical" evidence="5">
    <location>
        <begin position="83"/>
        <end position="102"/>
    </location>
</feature>
<comment type="subcellular location">
    <subcellularLocation>
        <location evidence="1">Membrane</location>
        <topology evidence="1">Multi-pass membrane protein</topology>
    </subcellularLocation>
</comment>
<reference evidence="7" key="1">
    <citation type="journal article" date="2019" name="PLoS Negl. Trop. Dis.">
        <title>Revisiting the worldwide diversity of Leptospira species in the environment.</title>
        <authorList>
            <person name="Vincent A.T."/>
            <person name="Schiettekatte O."/>
            <person name="Bourhy P."/>
            <person name="Veyrier F.J."/>
            <person name="Picardeau M."/>
        </authorList>
    </citation>
    <scope>NUCLEOTIDE SEQUENCE [LARGE SCALE GENOMIC DNA]</scope>
    <source>
        <strain evidence="7">201800287</strain>
    </source>
</reference>
<keyword evidence="2 5" id="KW-0812">Transmembrane</keyword>
<comment type="caution">
    <text evidence="7">The sequence shown here is derived from an EMBL/GenBank/DDBJ whole genome shotgun (WGS) entry which is preliminary data.</text>
</comment>
<keyword evidence="4 5" id="KW-0472">Membrane</keyword>
<keyword evidence="3 5" id="KW-1133">Transmembrane helix</keyword>
<evidence type="ECO:0000313" key="7">
    <source>
        <dbReference type="EMBL" id="TGK78325.1"/>
    </source>
</evidence>
<keyword evidence="8" id="KW-1185">Reference proteome</keyword>
<feature type="domain" description="Methylamine utilisation protein MauE" evidence="6">
    <location>
        <begin position="12"/>
        <end position="99"/>
    </location>
</feature>
<sequence>MNAIETNGITLASLVLRIAIGANLLGHGIVRMGNKYEIFRDWIKTLFSDTPLPSVLIYTMGYIIPPMELVLGVLIILGWNTKWSLVLASLLMCSLIFGMCLLEKWEIVGIQMIYMVCYFLALSSIENQILSIDSFLKTRNL</sequence>
<dbReference type="Proteomes" id="UP000298009">
    <property type="component" value="Unassembled WGS sequence"/>
</dbReference>
<evidence type="ECO:0000256" key="4">
    <source>
        <dbReference type="ARBA" id="ARBA00023136"/>
    </source>
</evidence>
<organism evidence="7 8">
    <name type="scientific">Leptospira noumeaensis</name>
    <dbReference type="NCBI Taxonomy" id="2484964"/>
    <lineage>
        <taxon>Bacteria</taxon>
        <taxon>Pseudomonadati</taxon>
        <taxon>Spirochaetota</taxon>
        <taxon>Spirochaetia</taxon>
        <taxon>Leptospirales</taxon>
        <taxon>Leptospiraceae</taxon>
        <taxon>Leptospira</taxon>
    </lineage>
</organism>
<accession>A0A4R9HZP3</accession>
<evidence type="ECO:0000256" key="2">
    <source>
        <dbReference type="ARBA" id="ARBA00022692"/>
    </source>
</evidence>
<evidence type="ECO:0000256" key="1">
    <source>
        <dbReference type="ARBA" id="ARBA00004141"/>
    </source>
</evidence>
<feature type="transmembrane region" description="Helical" evidence="5">
    <location>
        <begin position="55"/>
        <end position="77"/>
    </location>
</feature>
<dbReference type="OrthoDB" id="343686at2"/>
<dbReference type="GO" id="GO:0016020">
    <property type="term" value="C:membrane"/>
    <property type="evidence" value="ECO:0007669"/>
    <property type="project" value="UniProtKB-SubCell"/>
</dbReference>